<sequence>MGKKYGMKFWATAMAMFLAVALVGACSTKNANNGNTPATVKPENSSVTAPQEETANATEEHVTLTWYFPGNVQKMTDKATVEAEMNKILNEKINASIELMPIDWGAYDQKMNIMSAGGEAFDLMFTAPWSNDYYKNAAKGALLPLNDLLDQYAPNLKSVVPEKVWEATKIKGNIYGAINWQIVAMPYGAQIAKKYVDKYDIDVASLKTFKDFEPYYEKWDEDYPAFFGGDQFTNAPPYYGFDSVGGDNSVGWVKLDDPNLTVVNQYASDEFRNIVETYYSWREKGFIPRDAAMNTDERKAALNNAGQFELPGTFSLPLKPGSDLETKAAYGEEFVNITITEPLITTNRAIATMTGISRTSKNPERAAMFLDLMSSDKELYRLMASGVEGKHYTKISENLIEYIADSSYQPNSDWMFGNQFLGYYTTPEAAEADIWAVTEKLNNEAKASPLLGFVFDAEPVKSELAQLDSVYSEYSKGLLTGTMNPADKLPEFLDKLNRAGADKVIAEKQRQIDEWKKSK</sequence>
<feature type="chain" id="PRO_5039391688" evidence="2">
    <location>
        <begin position="32"/>
        <end position="519"/>
    </location>
</feature>
<accession>A0A2R5EV92</accession>
<gene>
    <name evidence="4" type="ORF">PAT3040_03575</name>
</gene>
<feature type="signal peptide" evidence="2">
    <location>
        <begin position="1"/>
        <end position="31"/>
    </location>
</feature>
<name>A0A2R5EV92_9BACL</name>
<feature type="domain" description="DUF3502" evidence="3">
    <location>
        <begin position="449"/>
        <end position="517"/>
    </location>
</feature>
<dbReference type="Proteomes" id="UP000245202">
    <property type="component" value="Unassembled WGS sequence"/>
</dbReference>
<dbReference type="InterPro" id="IPR050490">
    <property type="entry name" value="Bact_solute-bd_prot1"/>
</dbReference>
<organism evidence="4 5">
    <name type="scientific">Paenibacillus agaridevorans</name>
    <dbReference type="NCBI Taxonomy" id="171404"/>
    <lineage>
        <taxon>Bacteria</taxon>
        <taxon>Bacillati</taxon>
        <taxon>Bacillota</taxon>
        <taxon>Bacilli</taxon>
        <taxon>Bacillales</taxon>
        <taxon>Paenibacillaceae</taxon>
        <taxon>Paenibacillus</taxon>
    </lineage>
</organism>
<dbReference type="AlphaFoldDB" id="A0A2R5EV92"/>
<evidence type="ECO:0000313" key="5">
    <source>
        <dbReference type="Proteomes" id="UP000245202"/>
    </source>
</evidence>
<dbReference type="InterPro" id="IPR022627">
    <property type="entry name" value="DUF3502"/>
</dbReference>
<keyword evidence="5" id="KW-1185">Reference proteome</keyword>
<dbReference type="EMBL" id="BDQX01000182">
    <property type="protein sequence ID" value="GBG08958.1"/>
    <property type="molecule type" value="Genomic_DNA"/>
</dbReference>
<protein>
    <submittedName>
        <fullName evidence="4">Sugar ABC transporter substrate-binding protein</fullName>
    </submittedName>
</protein>
<evidence type="ECO:0000256" key="2">
    <source>
        <dbReference type="SAM" id="SignalP"/>
    </source>
</evidence>
<dbReference type="Gene3D" id="3.40.190.10">
    <property type="entry name" value="Periplasmic binding protein-like II"/>
    <property type="match status" value="2"/>
</dbReference>
<dbReference type="RefSeq" id="WP_108993795.1">
    <property type="nucleotide sequence ID" value="NZ_BDQX01000182.1"/>
</dbReference>
<keyword evidence="2" id="KW-0732">Signal</keyword>
<evidence type="ECO:0000313" key="4">
    <source>
        <dbReference type="EMBL" id="GBG08958.1"/>
    </source>
</evidence>
<evidence type="ECO:0000256" key="1">
    <source>
        <dbReference type="SAM" id="MobiDB-lite"/>
    </source>
</evidence>
<dbReference type="PROSITE" id="PS51257">
    <property type="entry name" value="PROKAR_LIPOPROTEIN"/>
    <property type="match status" value="1"/>
</dbReference>
<dbReference type="PANTHER" id="PTHR43649:SF17">
    <property type="entry name" value="ABC TRANSPORTER SOLUTE BINDING PROTEIN-SUGAR TRANSPORT"/>
    <property type="match status" value="1"/>
</dbReference>
<comment type="caution">
    <text evidence="4">The sequence shown here is derived from an EMBL/GenBank/DDBJ whole genome shotgun (WGS) entry which is preliminary data.</text>
</comment>
<evidence type="ECO:0000259" key="3">
    <source>
        <dbReference type="Pfam" id="PF12010"/>
    </source>
</evidence>
<feature type="region of interest" description="Disordered" evidence="1">
    <location>
        <begin position="33"/>
        <end position="57"/>
    </location>
</feature>
<reference evidence="4 5" key="1">
    <citation type="submission" date="2017-08" db="EMBL/GenBank/DDBJ databases">
        <title>Substantial Increase in Enzyme Production by Combined Drug-Resistance Mutations in Paenibacillus agaridevorans.</title>
        <authorList>
            <person name="Tanaka Y."/>
            <person name="Funane K."/>
            <person name="Hosaka T."/>
            <person name="Shiwa Y."/>
            <person name="Fujita N."/>
            <person name="Miyazaki T."/>
            <person name="Yoshikawa H."/>
            <person name="Murakami K."/>
            <person name="Kasahara K."/>
            <person name="Inaoka T."/>
            <person name="Hiraga Y."/>
            <person name="Ochi K."/>
        </authorList>
    </citation>
    <scope>NUCLEOTIDE SEQUENCE [LARGE SCALE GENOMIC DNA]</scope>
    <source>
        <strain evidence="4 5">T-3040</strain>
    </source>
</reference>
<dbReference type="PANTHER" id="PTHR43649">
    <property type="entry name" value="ARABINOSE-BINDING PROTEIN-RELATED"/>
    <property type="match status" value="1"/>
</dbReference>
<dbReference type="SUPFAM" id="SSF53850">
    <property type="entry name" value="Periplasmic binding protein-like II"/>
    <property type="match status" value="1"/>
</dbReference>
<proteinExistence type="predicted"/>
<dbReference type="Pfam" id="PF12010">
    <property type="entry name" value="DUF3502"/>
    <property type="match status" value="1"/>
</dbReference>